<name>A0A937D908_9BURK</name>
<sequence length="412" mass="42656">MLLIKLNYGLLLERPLGWRAQLPFMEHGMAERKIPSSLTQARLTRKDFLALGASTLLVACGGGGADPSDILTVEPRARGGIGGAGGGKPGTGAGTLYRIQILASAAAQQYGKCINKAGQVVGQVTSPTQLALVPVQWNDDGTQTILEDASGWANYISESGVVVGFAGVYSSAGARMWSNGVTSLLPVPAGSTAYPNCISDVAGIVGSLSAPNAPTQGVWWRGNDVIVPTPPVGTSSYLVQGINDSSRMVGAAFLPEQGRQVPVLWSNADTPTVLPMPSGNGWAGGSASRISSQGVVAGTVLSSRNVSWAARWVNEQATRLPVPPRYQSSTVSGTDYQGTIFGSGVDGAGGTQALMWTSDKVTILSDLIDPVDPLYGTAFIWDAIGRDAQGRILAGISAPMYPNALAFLVPSA</sequence>
<dbReference type="EMBL" id="JAEQNA010000009">
    <property type="protein sequence ID" value="MBL0422631.1"/>
    <property type="molecule type" value="Genomic_DNA"/>
</dbReference>
<accession>A0A937D908</accession>
<evidence type="ECO:0000313" key="2">
    <source>
        <dbReference type="Proteomes" id="UP000613011"/>
    </source>
</evidence>
<protein>
    <recommendedName>
        <fullName evidence="3">DUF3466 family protein</fullName>
    </recommendedName>
</protein>
<gene>
    <name evidence="1" type="ORF">JI739_20015</name>
</gene>
<comment type="caution">
    <text evidence="1">The sequence shown here is derived from an EMBL/GenBank/DDBJ whole genome shotgun (WGS) entry which is preliminary data.</text>
</comment>
<dbReference type="Proteomes" id="UP000613011">
    <property type="component" value="Unassembled WGS sequence"/>
</dbReference>
<evidence type="ECO:0008006" key="3">
    <source>
        <dbReference type="Google" id="ProtNLM"/>
    </source>
</evidence>
<dbReference type="AlphaFoldDB" id="A0A937D908"/>
<reference evidence="1" key="1">
    <citation type="submission" date="2021-01" db="EMBL/GenBank/DDBJ databases">
        <title>Ramlibacter sp. strain AW1 16S ribosomal RNA gene Genome sequencing and assembly.</title>
        <authorList>
            <person name="Kang M."/>
        </authorList>
    </citation>
    <scope>NUCLEOTIDE SEQUENCE</scope>
    <source>
        <strain evidence="1">AW1</strain>
    </source>
</reference>
<organism evidence="1 2">
    <name type="scientific">Ramlibacter aurantiacus</name>
    <dbReference type="NCBI Taxonomy" id="2801330"/>
    <lineage>
        <taxon>Bacteria</taxon>
        <taxon>Pseudomonadati</taxon>
        <taxon>Pseudomonadota</taxon>
        <taxon>Betaproteobacteria</taxon>
        <taxon>Burkholderiales</taxon>
        <taxon>Comamonadaceae</taxon>
        <taxon>Ramlibacter</taxon>
    </lineage>
</organism>
<evidence type="ECO:0000313" key="1">
    <source>
        <dbReference type="EMBL" id="MBL0422631.1"/>
    </source>
</evidence>
<proteinExistence type="predicted"/>
<keyword evidence="2" id="KW-1185">Reference proteome</keyword>
<dbReference type="RefSeq" id="WP_201685739.1">
    <property type="nucleotide sequence ID" value="NZ_JAEQNA010000009.1"/>
</dbReference>